<dbReference type="PANTHER" id="PTHR22642:SF2">
    <property type="entry name" value="PROTEIN LONG AFTER FAR-RED 3"/>
    <property type="match status" value="1"/>
</dbReference>
<gene>
    <name evidence="2" type="ORF">GCM10009681_22830</name>
</gene>
<dbReference type="Gene3D" id="3.20.20.140">
    <property type="entry name" value="Metal-dependent hydrolases"/>
    <property type="match status" value="1"/>
</dbReference>
<dbReference type="EMBL" id="BAAALS010000009">
    <property type="protein sequence ID" value="GAA1751215.1"/>
    <property type="molecule type" value="Genomic_DNA"/>
</dbReference>
<dbReference type="InterPro" id="IPR032466">
    <property type="entry name" value="Metal_Hydrolase"/>
</dbReference>
<proteinExistence type="predicted"/>
<sequence>MTPTLFRNGRVYSPADPRATALLVADGTITWLGADADAPAAGTVVDLDGGLVTPAFVDAHVHATDTGIALSGLDLSATRSAREVLDAVAAHCASLPPDAVVAGHGWDESGWADKVPPTAAQLDRAADGRMVYLSQASIHSAVASTALLAAASPAVTTAPGYDATGWLRRDAHHAVRGIAMGSITTAQRRDAQVVALRTAASYGIAAVHECGGPGTSSEDDFTHVLSLGGAAHGLPEVYGYWGELMGAAKARELGALGAGGDLYADGALGARTAHVSDAYLDGDEGACGHAYVTAEQVRDHLVDCARHDAQGGFHAIGDAAIATVLAGFAAAARVVGRDRLRAGRHRVEHAEIMNRELIRGFVEYGIVASMQPAFDRLWGGDDQMYALRLGVDRSLASNPIGAMAGVGVALAFGSDSPVTPLDPWGTVRAAMCHHNPVQRISARAAFAAHTRGGWRAAHLDGEGILQPGAPATFAVWDAPALTKGLPTLVADNPDEPHPALPSCWRTVLRGVTIFDENEL</sequence>
<dbReference type="PANTHER" id="PTHR22642">
    <property type="entry name" value="IMIDAZOLONEPROPIONASE"/>
    <property type="match status" value="1"/>
</dbReference>
<dbReference type="InterPro" id="IPR013108">
    <property type="entry name" value="Amidohydro_3"/>
</dbReference>
<dbReference type="Gene3D" id="3.10.310.70">
    <property type="match status" value="1"/>
</dbReference>
<dbReference type="Proteomes" id="UP001500655">
    <property type="component" value="Unassembled WGS sequence"/>
</dbReference>
<evidence type="ECO:0000313" key="3">
    <source>
        <dbReference type="Proteomes" id="UP001500655"/>
    </source>
</evidence>
<evidence type="ECO:0000259" key="1">
    <source>
        <dbReference type="Pfam" id="PF07969"/>
    </source>
</evidence>
<dbReference type="Pfam" id="PF07969">
    <property type="entry name" value="Amidohydro_3"/>
    <property type="match status" value="1"/>
</dbReference>
<reference evidence="3" key="1">
    <citation type="journal article" date="2019" name="Int. J. Syst. Evol. Microbiol.">
        <title>The Global Catalogue of Microorganisms (GCM) 10K type strain sequencing project: providing services to taxonomists for standard genome sequencing and annotation.</title>
        <authorList>
            <consortium name="The Broad Institute Genomics Platform"/>
            <consortium name="The Broad Institute Genome Sequencing Center for Infectious Disease"/>
            <person name="Wu L."/>
            <person name="Ma J."/>
        </authorList>
    </citation>
    <scope>NUCLEOTIDE SEQUENCE [LARGE SCALE GENOMIC DNA]</scope>
    <source>
        <strain evidence="3">JCM 13249</strain>
    </source>
</reference>
<name>A0ABP4WCA2_9ACTN</name>
<accession>A0ABP4WCA2</accession>
<protein>
    <submittedName>
        <fullName evidence="2">Amidohydrolase</fullName>
    </submittedName>
</protein>
<keyword evidence="3" id="KW-1185">Reference proteome</keyword>
<evidence type="ECO:0000313" key="2">
    <source>
        <dbReference type="EMBL" id="GAA1751215.1"/>
    </source>
</evidence>
<organism evidence="2 3">
    <name type="scientific">Luedemannella helvata</name>
    <dbReference type="NCBI Taxonomy" id="349315"/>
    <lineage>
        <taxon>Bacteria</taxon>
        <taxon>Bacillati</taxon>
        <taxon>Actinomycetota</taxon>
        <taxon>Actinomycetes</taxon>
        <taxon>Micromonosporales</taxon>
        <taxon>Micromonosporaceae</taxon>
        <taxon>Luedemannella</taxon>
    </lineage>
</organism>
<dbReference type="Gene3D" id="2.30.40.10">
    <property type="entry name" value="Urease, subunit C, domain 1"/>
    <property type="match status" value="1"/>
</dbReference>
<dbReference type="SUPFAM" id="SSF51556">
    <property type="entry name" value="Metallo-dependent hydrolases"/>
    <property type="match status" value="1"/>
</dbReference>
<feature type="domain" description="Amidohydrolase 3" evidence="1">
    <location>
        <begin position="44"/>
        <end position="513"/>
    </location>
</feature>
<dbReference type="InterPro" id="IPR011059">
    <property type="entry name" value="Metal-dep_hydrolase_composite"/>
</dbReference>
<dbReference type="SUPFAM" id="SSF51338">
    <property type="entry name" value="Composite domain of metallo-dependent hydrolases"/>
    <property type="match status" value="1"/>
</dbReference>
<dbReference type="RefSeq" id="WP_344079845.1">
    <property type="nucleotide sequence ID" value="NZ_BAAALS010000009.1"/>
</dbReference>
<comment type="caution">
    <text evidence="2">The sequence shown here is derived from an EMBL/GenBank/DDBJ whole genome shotgun (WGS) entry which is preliminary data.</text>
</comment>